<evidence type="ECO:0000313" key="3">
    <source>
        <dbReference type="Proteomes" id="UP001428341"/>
    </source>
</evidence>
<sequence>MPESFEAFQMNHQPAQITENHEKDQPVEQDACHSHFVFVQDSTVSTDLQLGLKYQWFIGERPLSIFVAISGVTSEVYWPKHEDIGKFLKVECTPILGETEYPPIFAISSPVSRGSGIPKVVNLEVHGELVEGNIIKGFAEVAWCGGTPGKGVARYDCMLVEFRMCVKL</sequence>
<dbReference type="PANTHER" id="PTHR31149:SF11">
    <property type="entry name" value="187-KDA MICROTUBULE-ASSOCIATED PROTEIN AIR9"/>
    <property type="match status" value="1"/>
</dbReference>
<organism evidence="2 3">
    <name type="scientific">Citrus x changshan-huyou</name>
    <dbReference type="NCBI Taxonomy" id="2935761"/>
    <lineage>
        <taxon>Eukaryota</taxon>
        <taxon>Viridiplantae</taxon>
        <taxon>Streptophyta</taxon>
        <taxon>Embryophyta</taxon>
        <taxon>Tracheophyta</taxon>
        <taxon>Spermatophyta</taxon>
        <taxon>Magnoliopsida</taxon>
        <taxon>eudicotyledons</taxon>
        <taxon>Gunneridae</taxon>
        <taxon>Pentapetalae</taxon>
        <taxon>rosids</taxon>
        <taxon>malvids</taxon>
        <taxon>Sapindales</taxon>
        <taxon>Rutaceae</taxon>
        <taxon>Aurantioideae</taxon>
        <taxon>Citrus</taxon>
    </lineage>
</organism>
<accession>A0AAP0LQA3</accession>
<feature type="domain" description="AIR9-like A9" evidence="1">
    <location>
        <begin position="23"/>
        <end position="107"/>
    </location>
</feature>
<reference evidence="2 3" key="1">
    <citation type="submission" date="2024-05" db="EMBL/GenBank/DDBJ databases">
        <title>Haplotype-resolved chromosome-level genome assembly of Huyou (Citrus changshanensis).</title>
        <authorList>
            <person name="Miao C."/>
            <person name="Chen W."/>
            <person name="Wu Y."/>
            <person name="Wang L."/>
            <person name="Zhao S."/>
            <person name="Grierson D."/>
            <person name="Xu C."/>
            <person name="Chen K."/>
        </authorList>
    </citation>
    <scope>NUCLEOTIDE SEQUENCE [LARGE SCALE GENOMIC DNA]</scope>
    <source>
        <strain evidence="2">01-14</strain>
        <tissue evidence="2">Leaf</tissue>
    </source>
</reference>
<dbReference type="InterPro" id="IPR056284">
    <property type="entry name" value="AIR9-like_A9"/>
</dbReference>
<dbReference type="Proteomes" id="UP001428341">
    <property type="component" value="Unassembled WGS sequence"/>
</dbReference>
<keyword evidence="3" id="KW-1185">Reference proteome</keyword>
<dbReference type="Pfam" id="PF23197">
    <property type="entry name" value="IG_AIR9"/>
    <property type="match status" value="1"/>
</dbReference>
<dbReference type="GO" id="GO:0009506">
    <property type="term" value="C:plasmodesma"/>
    <property type="evidence" value="ECO:0007669"/>
    <property type="project" value="TreeGrafter"/>
</dbReference>
<proteinExistence type="predicted"/>
<protein>
    <recommendedName>
        <fullName evidence="1">AIR9-like A9 domain-containing protein</fullName>
    </recommendedName>
</protein>
<dbReference type="GO" id="GO:0005886">
    <property type="term" value="C:plasma membrane"/>
    <property type="evidence" value="ECO:0007669"/>
    <property type="project" value="TreeGrafter"/>
</dbReference>
<evidence type="ECO:0000259" key="1">
    <source>
        <dbReference type="Pfam" id="PF23197"/>
    </source>
</evidence>
<evidence type="ECO:0000313" key="2">
    <source>
        <dbReference type="EMBL" id="KAK9182544.1"/>
    </source>
</evidence>
<name>A0AAP0LQA3_9ROSI</name>
<comment type="caution">
    <text evidence="2">The sequence shown here is derived from an EMBL/GenBank/DDBJ whole genome shotgun (WGS) entry which is preliminary data.</text>
</comment>
<gene>
    <name evidence="2" type="ORF">WN944_025689</name>
</gene>
<dbReference type="PANTHER" id="PTHR31149">
    <property type="entry name" value="EXPRESSED PROTEIN"/>
    <property type="match status" value="1"/>
</dbReference>
<dbReference type="EMBL" id="JBCGBO010000024">
    <property type="protein sequence ID" value="KAK9182544.1"/>
    <property type="molecule type" value="Genomic_DNA"/>
</dbReference>
<dbReference type="AlphaFoldDB" id="A0AAP0LQA3"/>
<dbReference type="Gene3D" id="2.60.40.2700">
    <property type="match status" value="1"/>
</dbReference>